<evidence type="ECO:0000256" key="4">
    <source>
        <dbReference type="ARBA" id="ARBA00022643"/>
    </source>
</evidence>
<feature type="transmembrane region" description="Helical" evidence="10">
    <location>
        <begin position="195"/>
        <end position="213"/>
    </location>
</feature>
<dbReference type="GO" id="GO:0046872">
    <property type="term" value="F:metal ion binding"/>
    <property type="evidence" value="ECO:0007669"/>
    <property type="project" value="UniProtKB-KW"/>
</dbReference>
<evidence type="ECO:0000313" key="13">
    <source>
        <dbReference type="EMBL" id="TWF76017.1"/>
    </source>
</evidence>
<dbReference type="CDD" id="cd06185">
    <property type="entry name" value="PDR_like"/>
    <property type="match status" value="1"/>
</dbReference>
<feature type="transmembrane region" description="Helical" evidence="10">
    <location>
        <begin position="91"/>
        <end position="110"/>
    </location>
</feature>
<feature type="domain" description="FAD-binding FR-type" evidence="12">
    <location>
        <begin position="282"/>
        <end position="383"/>
    </location>
</feature>
<keyword evidence="10" id="KW-0472">Membrane</keyword>
<evidence type="ECO:0000256" key="2">
    <source>
        <dbReference type="ARBA" id="ARBA00001974"/>
    </source>
</evidence>
<dbReference type="CDD" id="cd00207">
    <property type="entry name" value="fer2"/>
    <property type="match status" value="1"/>
</dbReference>
<dbReference type="PRINTS" id="PR00409">
    <property type="entry name" value="PHDIOXRDTASE"/>
</dbReference>
<dbReference type="InterPro" id="IPR054582">
    <property type="entry name" value="DmmA-like_N"/>
</dbReference>
<dbReference type="Proteomes" id="UP000321261">
    <property type="component" value="Unassembled WGS sequence"/>
</dbReference>
<evidence type="ECO:0000256" key="5">
    <source>
        <dbReference type="ARBA" id="ARBA00022714"/>
    </source>
</evidence>
<dbReference type="AlphaFoldDB" id="A0A561SMC5"/>
<dbReference type="SUPFAM" id="SSF63380">
    <property type="entry name" value="Riboflavin synthase domain-like"/>
    <property type="match status" value="1"/>
</dbReference>
<keyword evidence="14" id="KW-1185">Reference proteome</keyword>
<evidence type="ECO:0000256" key="10">
    <source>
        <dbReference type="SAM" id="Phobius"/>
    </source>
</evidence>
<feature type="transmembrane region" description="Helical" evidence="10">
    <location>
        <begin position="42"/>
        <end position="60"/>
    </location>
</feature>
<dbReference type="PROSITE" id="PS00197">
    <property type="entry name" value="2FE2S_FER_1"/>
    <property type="match status" value="1"/>
</dbReference>
<dbReference type="InterPro" id="IPR050415">
    <property type="entry name" value="MRET"/>
</dbReference>
<keyword evidence="3" id="KW-0285">Flavoprotein</keyword>
<dbReference type="Gene3D" id="3.40.50.80">
    <property type="entry name" value="Nucleotide-binding domain of ferredoxin-NADP reductase (FNR) module"/>
    <property type="match status" value="1"/>
</dbReference>
<protein>
    <submittedName>
        <fullName evidence="13">Ferredoxin-NADP reductase</fullName>
    </submittedName>
</protein>
<feature type="domain" description="2Fe-2S ferredoxin-type" evidence="11">
    <location>
        <begin position="503"/>
        <end position="592"/>
    </location>
</feature>
<dbReference type="InterPro" id="IPR017938">
    <property type="entry name" value="Riboflavin_synthase-like_b-brl"/>
</dbReference>
<dbReference type="InterPro" id="IPR017927">
    <property type="entry name" value="FAD-bd_FR_type"/>
</dbReference>
<keyword evidence="5" id="KW-0001">2Fe-2S</keyword>
<accession>A0A561SMC5</accession>
<organism evidence="13 14">
    <name type="scientific">Pseudonocardia hierapolitana</name>
    <dbReference type="NCBI Taxonomy" id="1128676"/>
    <lineage>
        <taxon>Bacteria</taxon>
        <taxon>Bacillati</taxon>
        <taxon>Actinomycetota</taxon>
        <taxon>Actinomycetes</taxon>
        <taxon>Pseudonocardiales</taxon>
        <taxon>Pseudonocardiaceae</taxon>
        <taxon>Pseudonocardia</taxon>
    </lineage>
</organism>
<keyword evidence="10" id="KW-1133">Transmembrane helix</keyword>
<keyword evidence="7" id="KW-0560">Oxidoreductase</keyword>
<dbReference type="InterPro" id="IPR001041">
    <property type="entry name" value="2Fe-2S_ferredoxin-type"/>
</dbReference>
<dbReference type="PROSITE" id="PS51384">
    <property type="entry name" value="FAD_FR"/>
    <property type="match status" value="1"/>
</dbReference>
<comment type="cofactor">
    <cofactor evidence="2">
        <name>FAD</name>
        <dbReference type="ChEBI" id="CHEBI:57692"/>
    </cofactor>
</comment>
<evidence type="ECO:0000256" key="8">
    <source>
        <dbReference type="ARBA" id="ARBA00023004"/>
    </source>
</evidence>
<evidence type="ECO:0000259" key="12">
    <source>
        <dbReference type="PROSITE" id="PS51384"/>
    </source>
</evidence>
<feature type="transmembrane region" description="Helical" evidence="10">
    <location>
        <begin position="166"/>
        <end position="188"/>
    </location>
</feature>
<feature type="transmembrane region" description="Helical" evidence="10">
    <location>
        <begin position="67"/>
        <end position="85"/>
    </location>
</feature>
<dbReference type="Gene3D" id="2.40.30.10">
    <property type="entry name" value="Translation factors"/>
    <property type="match status" value="1"/>
</dbReference>
<dbReference type="InterPro" id="IPR039261">
    <property type="entry name" value="FNR_nucleotide-bd"/>
</dbReference>
<keyword evidence="4" id="KW-0288">FMN</keyword>
<comment type="cofactor">
    <cofactor evidence="1">
        <name>FMN</name>
        <dbReference type="ChEBI" id="CHEBI:58210"/>
    </cofactor>
</comment>
<name>A0A561SMC5_9PSEU</name>
<gene>
    <name evidence="13" type="ORF">FHX44_111904</name>
</gene>
<dbReference type="InterPro" id="IPR006058">
    <property type="entry name" value="2Fe2S_fd_BS"/>
</dbReference>
<proteinExistence type="predicted"/>
<dbReference type="Pfam" id="PF22290">
    <property type="entry name" value="DmmA-like_N"/>
    <property type="match status" value="1"/>
</dbReference>
<evidence type="ECO:0000256" key="6">
    <source>
        <dbReference type="ARBA" id="ARBA00022723"/>
    </source>
</evidence>
<dbReference type="EMBL" id="VIWU01000001">
    <property type="protein sequence ID" value="TWF76017.1"/>
    <property type="molecule type" value="Genomic_DNA"/>
</dbReference>
<dbReference type="PROSITE" id="PS51085">
    <property type="entry name" value="2FE2S_FER_2"/>
    <property type="match status" value="1"/>
</dbReference>
<evidence type="ECO:0000259" key="11">
    <source>
        <dbReference type="PROSITE" id="PS51085"/>
    </source>
</evidence>
<dbReference type="SUPFAM" id="SSF54292">
    <property type="entry name" value="2Fe-2S ferredoxin-like"/>
    <property type="match status" value="1"/>
</dbReference>
<sequence length="592" mass="62734">MTTLAPPGARGARALLFGYGAIALVMTQLPPLFPPNLPALHVPLWYLLALLACGTGALTARPAAHRRLTAGLCWVLLACTVVQAFVVADLIAMFCSWLVVPAMSLLAGRLPRRQHKALVAAHVVSSASWVGTAVTFVAMSVVALTTEDVHVAAVVYELMATFDTTLLPWANLATSLSGIALGLTTAWGLVTYHWVVTKLSISVAILVMAFGFLHDALESAGEQAARLAAAGGGPDGIDAAADVVFWGFGVALLSLVAALLLSLYKPGGRTRWGRRKRTAPGRPAIPVVVAETRTIAADTVALTLRSTGGGRLPGWEPGAHIDLVLPSGRVRQYSLCGDPAELDEYRVAVLREPAGRGGSAEIHQLRAGARLRIRGPRNHFPLETAPAHLFIAGGIGITPFLPMIRRLHADGAPWLLLYRGRSLRSMPFADALARQYPHNVRLAPADTTARPDLHRLLAEAPAGVGVYCCGPASLLDAVAGAMPPHGVLHTERFAAADRGDHRPDLPFDAELRRTGSTVHVPAGRTLLAAIHDVDPTLDASCEEGVCGSCITRVLAGAPDHRDSLLEAHERDRTDVIYPCVSRAHGGRIVLDI</sequence>
<evidence type="ECO:0000313" key="14">
    <source>
        <dbReference type="Proteomes" id="UP000321261"/>
    </source>
</evidence>
<dbReference type="RefSeq" id="WP_246170286.1">
    <property type="nucleotide sequence ID" value="NZ_VIWU01000001.1"/>
</dbReference>
<evidence type="ECO:0000256" key="7">
    <source>
        <dbReference type="ARBA" id="ARBA00023002"/>
    </source>
</evidence>
<keyword evidence="6" id="KW-0479">Metal-binding</keyword>
<keyword evidence="10" id="KW-0812">Transmembrane</keyword>
<dbReference type="InterPro" id="IPR036010">
    <property type="entry name" value="2Fe-2S_ferredoxin-like_sf"/>
</dbReference>
<dbReference type="PANTHER" id="PTHR47354">
    <property type="entry name" value="NADH OXIDOREDUCTASE HCR"/>
    <property type="match status" value="1"/>
</dbReference>
<keyword evidence="9" id="KW-0411">Iron-sulfur</keyword>
<dbReference type="GO" id="GO:0051537">
    <property type="term" value="F:2 iron, 2 sulfur cluster binding"/>
    <property type="evidence" value="ECO:0007669"/>
    <property type="project" value="UniProtKB-KW"/>
</dbReference>
<evidence type="ECO:0000256" key="1">
    <source>
        <dbReference type="ARBA" id="ARBA00001917"/>
    </source>
</evidence>
<keyword evidence="8" id="KW-0408">Iron</keyword>
<dbReference type="GO" id="GO:0016491">
    <property type="term" value="F:oxidoreductase activity"/>
    <property type="evidence" value="ECO:0007669"/>
    <property type="project" value="UniProtKB-KW"/>
</dbReference>
<feature type="transmembrane region" description="Helical" evidence="10">
    <location>
        <begin position="243"/>
        <end position="264"/>
    </location>
</feature>
<dbReference type="PANTHER" id="PTHR47354:SF1">
    <property type="entry name" value="CARNITINE MONOOXYGENASE REDUCTASE SUBUNIT"/>
    <property type="match status" value="1"/>
</dbReference>
<feature type="transmembrane region" description="Helical" evidence="10">
    <location>
        <begin position="117"/>
        <end position="146"/>
    </location>
</feature>
<dbReference type="SUPFAM" id="SSF52343">
    <property type="entry name" value="Ferredoxin reductase-like, C-terminal NADP-linked domain"/>
    <property type="match status" value="1"/>
</dbReference>
<dbReference type="Pfam" id="PF00111">
    <property type="entry name" value="Fer2"/>
    <property type="match status" value="1"/>
</dbReference>
<reference evidence="13 14" key="1">
    <citation type="submission" date="2019-06" db="EMBL/GenBank/DDBJ databases">
        <title>Sequencing the genomes of 1000 actinobacteria strains.</title>
        <authorList>
            <person name="Klenk H.-P."/>
        </authorList>
    </citation>
    <scope>NUCLEOTIDE SEQUENCE [LARGE SCALE GENOMIC DNA]</scope>
    <source>
        <strain evidence="13 14">DSM 45671</strain>
    </source>
</reference>
<dbReference type="InterPro" id="IPR012675">
    <property type="entry name" value="Beta-grasp_dom_sf"/>
</dbReference>
<feature type="transmembrane region" description="Helical" evidence="10">
    <location>
        <begin position="12"/>
        <end position="30"/>
    </location>
</feature>
<evidence type="ECO:0000256" key="9">
    <source>
        <dbReference type="ARBA" id="ARBA00023014"/>
    </source>
</evidence>
<evidence type="ECO:0000256" key="3">
    <source>
        <dbReference type="ARBA" id="ARBA00022630"/>
    </source>
</evidence>
<dbReference type="Gene3D" id="3.10.20.30">
    <property type="match status" value="1"/>
</dbReference>
<comment type="caution">
    <text evidence="13">The sequence shown here is derived from an EMBL/GenBank/DDBJ whole genome shotgun (WGS) entry which is preliminary data.</text>
</comment>